<reference evidence="8 9" key="1">
    <citation type="submission" date="2021-03" db="EMBL/GenBank/DDBJ databases">
        <title>Sequencing the genomes of 1000 actinobacteria strains.</title>
        <authorList>
            <person name="Klenk H.-P."/>
        </authorList>
    </citation>
    <scope>NUCLEOTIDE SEQUENCE [LARGE SCALE GENOMIC DNA]</scope>
    <source>
        <strain evidence="8 9">DSM 18824</strain>
    </source>
</reference>
<dbReference type="PROSITE" id="PS51192">
    <property type="entry name" value="HELICASE_ATP_BIND_1"/>
    <property type="match status" value="1"/>
</dbReference>
<dbReference type="InterPro" id="IPR001650">
    <property type="entry name" value="Helicase_C-like"/>
</dbReference>
<keyword evidence="2 8" id="KW-0378">Hydrolase</keyword>
<keyword evidence="1" id="KW-0547">Nucleotide-binding</keyword>
<keyword evidence="9" id="KW-1185">Reference proteome</keyword>
<dbReference type="Pfam" id="PF00270">
    <property type="entry name" value="DEAD"/>
    <property type="match status" value="1"/>
</dbReference>
<evidence type="ECO:0000259" key="7">
    <source>
        <dbReference type="PROSITE" id="PS51194"/>
    </source>
</evidence>
<dbReference type="InterPro" id="IPR014001">
    <property type="entry name" value="Helicase_ATP-bd"/>
</dbReference>
<comment type="caution">
    <text evidence="8">The sequence shown here is derived from an EMBL/GenBank/DDBJ whole genome shotgun (WGS) entry which is preliminary data.</text>
</comment>
<dbReference type="CDD" id="cd18795">
    <property type="entry name" value="SF2_C_Ski2"/>
    <property type="match status" value="1"/>
</dbReference>
<dbReference type="InterPro" id="IPR027417">
    <property type="entry name" value="P-loop_NTPase"/>
</dbReference>
<sequence>MSTPSEKYATFRSDQEHPAVKEFRGHYDFELDEFQLRACAALEDGHQVLVAAPTGSGKTLVGEFAVHLALERGQKCFYTTPIKALSNQKYGDLVSRYGVDKVGLLTGDNSVNSEAPIVVMTTEVLRNMLYAGSQTLLGLSYVVMDEVHYLADRSRGAVWEEVLIHLADSVSVVSLSATVSNAEEFGDWLETVRGNTVVVLEEKRPVPLFQHVMVGKRLHDLFAGEAPTARVGAPASGKSGNPAKAAVQADVRDLVNPQLVRIARDDSRIFRDDSRKPRRRRDLPSNRPARTHFTPYRSDVVEELDAGALLPAIFFIFSRKGCEDAVVQCLRSGLRLTKPSERDEIKRVVAERTADLPDEDLGVLGYHDFAEALSRGIAAHHAGMLAAFKEVVEELFARGLIKVVFATETLALGINMPARTVVLEKLSKWNGEAHVDITPGEYTQLTGRAGRRGIDVEGHAVVLWQPGFDPRAVAGLASTRTYPLRSSFSPSYNMAVNLVRQVGRTRARDMLELSFAQFQSDQAVVGLARQVQRNTEALEGYKESIECHLGDFLEYAALRRRIGERESSGSKRRKLDQRVEAQESIEKLKTGDIIRIPAGRSAGWALVLDPGMRSEREGPRPTVLTLDRQVRKLSMVDFPSPVEAIGTLRIPRKFNPRNPQQRRELAQVLRNRTDLLGEDGPPSRHRDVMSHADDPELQEMRAQLRAHPCHGCSDREDHARWAERYFRLDRENRDVQRKIEQRTNTIARQFDRVCQVLDALHYLDDDKTTEAGDRLARIYTELDLVAAECLRQGVFDDLTVPELAACLAALVYESRSKDDPTSPRLPRGDVRQALERMGAIWRDLSALERDMRVDFLRSMDLNFCWPAFRWASGASLAEVLYESDLAAGDFVRWVKQLIDLTEQIADAAGPHPPPHHRPLRSRPNPPRRNLLRHGRRLTEHGSCALGMTDQCEPAPKRGTRLRTMTGTEAPRDHEAARSRAHRLLDAVPDERMSDVVGMLKRLAESESSDRLRRRFRTVGVFDGEHDLSGRVKDIARGELGNGSSQSA</sequence>
<protein>
    <submittedName>
        <fullName evidence="8">ATP-dependent RNA helicase HelY</fullName>
        <ecNumber evidence="8">3.6.4.-</ecNumber>
    </submittedName>
</protein>
<evidence type="ECO:0000313" key="9">
    <source>
        <dbReference type="Proteomes" id="UP000755585"/>
    </source>
</evidence>
<dbReference type="Pfam" id="PF08148">
    <property type="entry name" value="DSHCT"/>
    <property type="match status" value="1"/>
</dbReference>
<organism evidence="8 9">
    <name type="scientific">Kribbella aluminosa</name>
    <dbReference type="NCBI Taxonomy" id="416017"/>
    <lineage>
        <taxon>Bacteria</taxon>
        <taxon>Bacillati</taxon>
        <taxon>Actinomycetota</taxon>
        <taxon>Actinomycetes</taxon>
        <taxon>Propionibacteriales</taxon>
        <taxon>Kribbellaceae</taxon>
        <taxon>Kribbella</taxon>
    </lineage>
</organism>
<dbReference type="Pfam" id="PF26090">
    <property type="entry name" value="SH3_HelY"/>
    <property type="match status" value="1"/>
</dbReference>
<dbReference type="EC" id="3.6.4.-" evidence="8"/>
<feature type="domain" description="Helicase ATP-binding" evidence="6">
    <location>
        <begin position="39"/>
        <end position="197"/>
    </location>
</feature>
<feature type="region of interest" description="Disordered" evidence="5">
    <location>
        <begin position="271"/>
        <end position="294"/>
    </location>
</feature>
<dbReference type="SMART" id="SM00490">
    <property type="entry name" value="HELICc"/>
    <property type="match status" value="1"/>
</dbReference>
<dbReference type="PANTHER" id="PTHR12131:SF1">
    <property type="entry name" value="ATP-DEPENDENT RNA HELICASE SUPV3L1, MITOCHONDRIAL-RELATED"/>
    <property type="match status" value="1"/>
</dbReference>
<keyword evidence="3 8" id="KW-0347">Helicase</keyword>
<dbReference type="SMART" id="SM00487">
    <property type="entry name" value="DEXDc"/>
    <property type="match status" value="1"/>
</dbReference>
<evidence type="ECO:0000256" key="2">
    <source>
        <dbReference type="ARBA" id="ARBA00022801"/>
    </source>
</evidence>
<dbReference type="InterPro" id="IPR050699">
    <property type="entry name" value="RNA-DNA_Helicase"/>
</dbReference>
<evidence type="ECO:0000256" key="3">
    <source>
        <dbReference type="ARBA" id="ARBA00022806"/>
    </source>
</evidence>
<evidence type="ECO:0000259" key="6">
    <source>
        <dbReference type="PROSITE" id="PS51192"/>
    </source>
</evidence>
<dbReference type="Gene3D" id="1.10.3380.30">
    <property type="match status" value="1"/>
</dbReference>
<dbReference type="PANTHER" id="PTHR12131">
    <property type="entry name" value="ATP-DEPENDENT RNA AND DNA HELICASE"/>
    <property type="match status" value="1"/>
</dbReference>
<dbReference type="Proteomes" id="UP000755585">
    <property type="component" value="Unassembled WGS sequence"/>
</dbReference>
<dbReference type="InterPro" id="IPR011545">
    <property type="entry name" value="DEAD/DEAH_box_helicase_dom"/>
</dbReference>
<accession>A0ABS4UGT6</accession>
<dbReference type="GO" id="GO:0004386">
    <property type="term" value="F:helicase activity"/>
    <property type="evidence" value="ECO:0007669"/>
    <property type="project" value="UniProtKB-KW"/>
</dbReference>
<evidence type="ECO:0000313" key="8">
    <source>
        <dbReference type="EMBL" id="MBP2350851.1"/>
    </source>
</evidence>
<keyword evidence="4" id="KW-0067">ATP-binding</keyword>
<dbReference type="InterPro" id="IPR012961">
    <property type="entry name" value="Ski2/MTR4_C"/>
</dbReference>
<dbReference type="EMBL" id="JAGINT010000001">
    <property type="protein sequence ID" value="MBP2350851.1"/>
    <property type="molecule type" value="Genomic_DNA"/>
</dbReference>
<dbReference type="SMART" id="SM01142">
    <property type="entry name" value="DSHCT"/>
    <property type="match status" value="1"/>
</dbReference>
<evidence type="ECO:0000256" key="4">
    <source>
        <dbReference type="ARBA" id="ARBA00022840"/>
    </source>
</evidence>
<proteinExistence type="predicted"/>
<dbReference type="SUPFAM" id="SSF52540">
    <property type="entry name" value="P-loop containing nucleoside triphosphate hydrolases"/>
    <property type="match status" value="1"/>
</dbReference>
<gene>
    <name evidence="8" type="ORF">JOF29_001934</name>
</gene>
<dbReference type="InterPro" id="IPR058621">
    <property type="entry name" value="SH3_HelY"/>
</dbReference>
<feature type="domain" description="Helicase C-terminal" evidence="7">
    <location>
        <begin position="299"/>
        <end position="500"/>
    </location>
</feature>
<evidence type="ECO:0000256" key="5">
    <source>
        <dbReference type="SAM" id="MobiDB-lite"/>
    </source>
</evidence>
<dbReference type="Gene3D" id="3.40.50.300">
    <property type="entry name" value="P-loop containing nucleotide triphosphate hydrolases"/>
    <property type="match status" value="2"/>
</dbReference>
<dbReference type="PROSITE" id="PS51194">
    <property type="entry name" value="HELICASE_CTER"/>
    <property type="match status" value="1"/>
</dbReference>
<dbReference type="GO" id="GO:0016787">
    <property type="term" value="F:hydrolase activity"/>
    <property type="evidence" value="ECO:0007669"/>
    <property type="project" value="UniProtKB-KW"/>
</dbReference>
<name>A0ABS4UGT6_9ACTN</name>
<feature type="region of interest" description="Disordered" evidence="5">
    <location>
        <begin position="906"/>
        <end position="930"/>
    </location>
</feature>
<evidence type="ECO:0000256" key="1">
    <source>
        <dbReference type="ARBA" id="ARBA00022741"/>
    </source>
</evidence>
<dbReference type="Pfam" id="PF00271">
    <property type="entry name" value="Helicase_C"/>
    <property type="match status" value="1"/>
</dbReference>